<dbReference type="InterPro" id="IPR018376">
    <property type="entry name" value="Enoyl-CoA_hyd/isom_CS"/>
</dbReference>
<keyword evidence="3" id="KW-0456">Lyase</keyword>
<protein>
    <submittedName>
        <fullName evidence="3">Putative enoyl-CoA hydratase echA8</fullName>
        <ecNumber evidence="3">4.2.1.17</ecNumber>
    </submittedName>
</protein>
<evidence type="ECO:0000313" key="4">
    <source>
        <dbReference type="Proteomes" id="UP000202922"/>
    </source>
</evidence>
<dbReference type="CDD" id="cd06558">
    <property type="entry name" value="crotonase-like"/>
    <property type="match status" value="1"/>
</dbReference>
<accession>A0A238JWI0</accession>
<dbReference type="GO" id="GO:0004300">
    <property type="term" value="F:enoyl-CoA hydratase activity"/>
    <property type="evidence" value="ECO:0007669"/>
    <property type="project" value="UniProtKB-EC"/>
</dbReference>
<dbReference type="InterPro" id="IPR001753">
    <property type="entry name" value="Enoyl-CoA_hydra/iso"/>
</dbReference>
<comment type="similarity">
    <text evidence="1 2">Belongs to the enoyl-CoA hydratase/isomerase family.</text>
</comment>
<dbReference type="PROSITE" id="PS00166">
    <property type="entry name" value="ENOYL_COA_HYDRATASE"/>
    <property type="match status" value="1"/>
</dbReference>
<dbReference type="AlphaFoldDB" id="A0A238JWI0"/>
<dbReference type="InterPro" id="IPR051683">
    <property type="entry name" value="Enoyl-CoA_Hydratase/Isomerase"/>
</dbReference>
<keyword evidence="4" id="KW-1185">Reference proteome</keyword>
<evidence type="ECO:0000256" key="2">
    <source>
        <dbReference type="RuleBase" id="RU003707"/>
    </source>
</evidence>
<dbReference type="NCBIfam" id="NF005675">
    <property type="entry name" value="PRK07468.1"/>
    <property type="match status" value="1"/>
</dbReference>
<reference evidence="4" key="1">
    <citation type="submission" date="2017-05" db="EMBL/GenBank/DDBJ databases">
        <authorList>
            <person name="Rodrigo-Torres L."/>
            <person name="Arahal R. D."/>
            <person name="Lucena T."/>
        </authorList>
    </citation>
    <scope>NUCLEOTIDE SEQUENCE [LARGE SCALE GENOMIC DNA]</scope>
    <source>
        <strain evidence="4">CECT 8621</strain>
    </source>
</reference>
<dbReference type="PANTHER" id="PTHR42964">
    <property type="entry name" value="ENOYL-COA HYDRATASE"/>
    <property type="match status" value="1"/>
</dbReference>
<dbReference type="Gene3D" id="1.10.12.10">
    <property type="entry name" value="Lyase 2-enoyl-coa Hydratase, Chain A, domain 2"/>
    <property type="match status" value="1"/>
</dbReference>
<dbReference type="InterPro" id="IPR029045">
    <property type="entry name" value="ClpP/crotonase-like_dom_sf"/>
</dbReference>
<gene>
    <name evidence="3" type="primary">echA8_2</name>
    <name evidence="3" type="ORF">COL8621_01170</name>
</gene>
<dbReference type="EMBL" id="FXYE01000001">
    <property type="protein sequence ID" value="SMX34076.1"/>
    <property type="molecule type" value="Genomic_DNA"/>
</dbReference>
<dbReference type="InterPro" id="IPR014748">
    <property type="entry name" value="Enoyl-CoA_hydra_C"/>
</dbReference>
<name>A0A238JWI0_9RHOB</name>
<dbReference type="Pfam" id="PF00378">
    <property type="entry name" value="ECH_1"/>
    <property type="match status" value="1"/>
</dbReference>
<proteinExistence type="inferred from homology"/>
<evidence type="ECO:0000313" key="3">
    <source>
        <dbReference type="EMBL" id="SMX34076.1"/>
    </source>
</evidence>
<dbReference type="RefSeq" id="WP_093966317.1">
    <property type="nucleotide sequence ID" value="NZ_FXYE01000001.1"/>
</dbReference>
<sequence length="262" mass="27907">MFETIRIDVDERGVAGLLLNRPEKRNALSAQMIAELTQAAKQLGDDPAVRVVVLSAAGNVFCAGGDLRWMQEQMAADPQTRAVEARKLAEMLQALNTMPKPLIGRIQGNAFGGGVGMASVCDVVIADKDAQFGLTETRLGLIPATIGPYVIARMGEANARRVFMSGRIFGCFEAVDLGLVAHAVPARDLDERIEAEVAPYLSCAPGAVASAKALARQLGPRIDDEVIDSTIAALVACWEGEEAKEGIGAFFDKRKPAWASDI</sequence>
<dbReference type="Gene3D" id="3.90.226.10">
    <property type="entry name" value="2-enoyl-CoA Hydratase, Chain A, domain 1"/>
    <property type="match status" value="1"/>
</dbReference>
<organism evidence="3 4">
    <name type="scientific">Actibacterium lipolyticum</name>
    <dbReference type="NCBI Taxonomy" id="1524263"/>
    <lineage>
        <taxon>Bacteria</taxon>
        <taxon>Pseudomonadati</taxon>
        <taxon>Pseudomonadota</taxon>
        <taxon>Alphaproteobacteria</taxon>
        <taxon>Rhodobacterales</taxon>
        <taxon>Roseobacteraceae</taxon>
        <taxon>Actibacterium</taxon>
    </lineage>
</organism>
<dbReference type="GO" id="GO:0008300">
    <property type="term" value="P:isoprenoid catabolic process"/>
    <property type="evidence" value="ECO:0007669"/>
    <property type="project" value="TreeGrafter"/>
</dbReference>
<dbReference type="Proteomes" id="UP000202922">
    <property type="component" value="Unassembled WGS sequence"/>
</dbReference>
<dbReference type="EC" id="4.2.1.17" evidence="3"/>
<dbReference type="SUPFAM" id="SSF52096">
    <property type="entry name" value="ClpP/crotonase"/>
    <property type="match status" value="1"/>
</dbReference>
<dbReference type="PANTHER" id="PTHR42964:SF1">
    <property type="entry name" value="POLYKETIDE BIOSYNTHESIS ENOYL-COA HYDRATASE PKSH-RELATED"/>
    <property type="match status" value="1"/>
</dbReference>
<dbReference type="OrthoDB" id="9795613at2"/>
<evidence type="ECO:0000256" key="1">
    <source>
        <dbReference type="ARBA" id="ARBA00005254"/>
    </source>
</evidence>